<gene>
    <name evidence="1" type="ORF">NM688_g590</name>
</gene>
<evidence type="ECO:0000313" key="1">
    <source>
        <dbReference type="EMBL" id="KAJ3559025.1"/>
    </source>
</evidence>
<accession>A0ACC1TDW7</accession>
<name>A0ACC1TDW7_9APHY</name>
<sequence>MTPTPSTVLGPALVGVILNVLLHGVMGLQCCHYYNWSCHTYNDPKWMRILIGVLLLAETVSTIFDIVWIYDILIHHFSAFGFPRRSDGVLTTPVFTVDPTVLTAANWLFATDPAMVGIIATIVQMFFAWRIQIVTLNNWVTWFIRITALGSLFGGLGTAIAIHFVSDFLEFHRFKVIMIIWLVSAVVCDTTIAVSLSTYLLRRRTGIRQTDHLIAKVTTLTVGNGLLVTIVAIANLIAFLVTPSALYLAFNFPLAKLYSNSLMSTLNNRQTAKLASVTVSSSSMHPTPDRRQANLNRTRSLVFVKVETDQHADAGSETKRDVEWSGSGSSRTTPTPSEKGGSKAPPGYIEV</sequence>
<proteinExistence type="predicted"/>
<dbReference type="EMBL" id="JANHOG010000050">
    <property type="protein sequence ID" value="KAJ3559025.1"/>
    <property type="molecule type" value="Genomic_DNA"/>
</dbReference>
<organism evidence="1 2">
    <name type="scientific">Phlebia brevispora</name>
    <dbReference type="NCBI Taxonomy" id="194682"/>
    <lineage>
        <taxon>Eukaryota</taxon>
        <taxon>Fungi</taxon>
        <taxon>Dikarya</taxon>
        <taxon>Basidiomycota</taxon>
        <taxon>Agaricomycotina</taxon>
        <taxon>Agaricomycetes</taxon>
        <taxon>Polyporales</taxon>
        <taxon>Meruliaceae</taxon>
        <taxon>Phlebia</taxon>
    </lineage>
</organism>
<keyword evidence="2" id="KW-1185">Reference proteome</keyword>
<comment type="caution">
    <text evidence="1">The sequence shown here is derived from an EMBL/GenBank/DDBJ whole genome shotgun (WGS) entry which is preliminary data.</text>
</comment>
<reference evidence="1" key="1">
    <citation type="submission" date="2022-07" db="EMBL/GenBank/DDBJ databases">
        <title>Genome Sequence of Phlebia brevispora.</title>
        <authorList>
            <person name="Buettner E."/>
        </authorList>
    </citation>
    <scope>NUCLEOTIDE SEQUENCE</scope>
    <source>
        <strain evidence="1">MPL23</strain>
    </source>
</reference>
<evidence type="ECO:0000313" key="2">
    <source>
        <dbReference type="Proteomes" id="UP001148662"/>
    </source>
</evidence>
<protein>
    <submittedName>
        <fullName evidence="1">Uncharacterized protein</fullName>
    </submittedName>
</protein>
<dbReference type="Proteomes" id="UP001148662">
    <property type="component" value="Unassembled WGS sequence"/>
</dbReference>